<dbReference type="PANTHER" id="PTHR20903">
    <property type="entry name" value="PREFOLDIN SUBUNIT 1-RELATED"/>
    <property type="match status" value="1"/>
</dbReference>
<keyword evidence="3" id="KW-0143">Chaperone</keyword>
<sequence>MATPDLELKQAFAELQLKLIDTNQTIKFTDIQIESLKRSMLHKEITNREMGNLPVTTPVYEAVGRAFFASNIPKVKETLGKSVKEFAEKIRGFENGKDILEKDYKSTENAVRELVLRKKN</sequence>
<evidence type="ECO:0000313" key="5">
    <source>
        <dbReference type="Proteomes" id="UP000198287"/>
    </source>
</evidence>
<dbReference type="GO" id="GO:0044183">
    <property type="term" value="F:protein folding chaperone"/>
    <property type="evidence" value="ECO:0007669"/>
    <property type="project" value="TreeGrafter"/>
</dbReference>
<dbReference type="Gene3D" id="1.10.287.370">
    <property type="match status" value="1"/>
</dbReference>
<dbReference type="Proteomes" id="UP000198287">
    <property type="component" value="Unassembled WGS sequence"/>
</dbReference>
<proteinExistence type="inferred from homology"/>
<dbReference type="InterPro" id="IPR009053">
    <property type="entry name" value="Prefoldin"/>
</dbReference>
<gene>
    <name evidence="4" type="ORF">Fcan01_04317</name>
</gene>
<evidence type="ECO:0000256" key="2">
    <source>
        <dbReference type="ARBA" id="ARBA00011695"/>
    </source>
</evidence>
<dbReference type="GO" id="GO:0005737">
    <property type="term" value="C:cytoplasm"/>
    <property type="evidence" value="ECO:0007669"/>
    <property type="project" value="TreeGrafter"/>
</dbReference>
<dbReference type="SUPFAM" id="SSF46579">
    <property type="entry name" value="Prefoldin"/>
    <property type="match status" value="1"/>
</dbReference>
<evidence type="ECO:0000313" key="4">
    <source>
        <dbReference type="EMBL" id="OXA58997.1"/>
    </source>
</evidence>
<keyword evidence="5" id="KW-1185">Reference proteome</keyword>
<reference evidence="4 5" key="1">
    <citation type="submission" date="2015-12" db="EMBL/GenBank/DDBJ databases">
        <title>The genome of Folsomia candida.</title>
        <authorList>
            <person name="Faddeeva A."/>
            <person name="Derks M.F."/>
            <person name="Anvar Y."/>
            <person name="Smit S."/>
            <person name="Van Straalen N."/>
            <person name="Roelofs D."/>
        </authorList>
    </citation>
    <scope>NUCLEOTIDE SEQUENCE [LARGE SCALE GENOMIC DNA]</scope>
    <source>
        <strain evidence="4 5">VU population</strain>
        <tissue evidence="4">Whole body</tissue>
    </source>
</reference>
<comment type="similarity">
    <text evidence="1">Belongs to the prefoldin subunit beta family.</text>
</comment>
<dbReference type="EMBL" id="LNIX01000002">
    <property type="protein sequence ID" value="OXA58997.1"/>
    <property type="molecule type" value="Genomic_DNA"/>
</dbReference>
<dbReference type="GO" id="GO:0051082">
    <property type="term" value="F:unfolded protein binding"/>
    <property type="evidence" value="ECO:0007669"/>
    <property type="project" value="InterPro"/>
</dbReference>
<evidence type="ECO:0000256" key="3">
    <source>
        <dbReference type="ARBA" id="ARBA00023186"/>
    </source>
</evidence>
<comment type="caution">
    <text evidence="4">The sequence shown here is derived from an EMBL/GenBank/DDBJ whole genome shotgun (WGS) entry which is preliminary data.</text>
</comment>
<dbReference type="InterPro" id="IPR002777">
    <property type="entry name" value="PFD_beta-like"/>
</dbReference>
<dbReference type="PANTHER" id="PTHR20903:SF0">
    <property type="entry name" value="PREFOLDIN SUBUNIT 1"/>
    <property type="match status" value="1"/>
</dbReference>
<dbReference type="GO" id="GO:0016272">
    <property type="term" value="C:prefoldin complex"/>
    <property type="evidence" value="ECO:0007669"/>
    <property type="project" value="InterPro"/>
</dbReference>
<comment type="subunit">
    <text evidence="2">Heterohexamer of two PFD-alpha type and four PFD-beta type subunits.</text>
</comment>
<dbReference type="STRING" id="158441.A0A226EPC9"/>
<dbReference type="OrthoDB" id="5242628at2759"/>
<evidence type="ECO:0000256" key="1">
    <source>
        <dbReference type="ARBA" id="ARBA00008045"/>
    </source>
</evidence>
<name>A0A226EPC9_FOLCA</name>
<organism evidence="4 5">
    <name type="scientific">Folsomia candida</name>
    <name type="common">Springtail</name>
    <dbReference type="NCBI Taxonomy" id="158441"/>
    <lineage>
        <taxon>Eukaryota</taxon>
        <taxon>Metazoa</taxon>
        <taxon>Ecdysozoa</taxon>
        <taxon>Arthropoda</taxon>
        <taxon>Hexapoda</taxon>
        <taxon>Collembola</taxon>
        <taxon>Entomobryomorpha</taxon>
        <taxon>Isotomoidea</taxon>
        <taxon>Isotomidae</taxon>
        <taxon>Proisotominae</taxon>
        <taxon>Folsomia</taxon>
    </lineage>
</organism>
<accession>A0A226EPC9</accession>
<dbReference type="OMA" id="QKMRISE"/>
<dbReference type="AlphaFoldDB" id="A0A226EPC9"/>
<dbReference type="Pfam" id="PF01920">
    <property type="entry name" value="Prefoldin_2"/>
    <property type="match status" value="1"/>
</dbReference>
<protein>
    <submittedName>
        <fullName evidence="4">Prefoldin subunit 1</fullName>
    </submittedName>
</protein>